<feature type="non-terminal residue" evidence="1">
    <location>
        <position position="62"/>
    </location>
</feature>
<evidence type="ECO:0000313" key="1">
    <source>
        <dbReference type="EMBL" id="MFD1333178.1"/>
    </source>
</evidence>
<gene>
    <name evidence="1" type="ORF">ACFQ4O_14330</name>
</gene>
<protein>
    <submittedName>
        <fullName evidence="1">Uncharacterized protein</fullName>
    </submittedName>
</protein>
<reference evidence="2" key="1">
    <citation type="journal article" date="2019" name="Int. J. Syst. Evol. Microbiol.">
        <title>The Global Catalogue of Microorganisms (GCM) 10K type strain sequencing project: providing services to taxonomists for standard genome sequencing and annotation.</title>
        <authorList>
            <consortium name="The Broad Institute Genomics Platform"/>
            <consortium name="The Broad Institute Genome Sequencing Center for Infectious Disease"/>
            <person name="Wu L."/>
            <person name="Ma J."/>
        </authorList>
    </citation>
    <scope>NUCLEOTIDE SEQUENCE [LARGE SCALE GENOMIC DNA]</scope>
    <source>
        <strain evidence="2">CCUG 61696</strain>
    </source>
</reference>
<proteinExistence type="predicted"/>
<accession>A0ABW3ZAE4</accession>
<sequence length="62" mass="6513">MSRTVLDVTRLLTRAAHPVATGVDRVELAYARRVLALPSERAGFAAVVGKTTAPLPRAAVAT</sequence>
<dbReference type="EMBL" id="JBHTMX010000179">
    <property type="protein sequence ID" value="MFD1333178.1"/>
    <property type="molecule type" value="Genomic_DNA"/>
</dbReference>
<keyword evidence="2" id="KW-1185">Reference proteome</keyword>
<organism evidence="1 2">
    <name type="scientific">Methylopila musalis</name>
    <dbReference type="NCBI Taxonomy" id="1134781"/>
    <lineage>
        <taxon>Bacteria</taxon>
        <taxon>Pseudomonadati</taxon>
        <taxon>Pseudomonadota</taxon>
        <taxon>Alphaproteobacteria</taxon>
        <taxon>Hyphomicrobiales</taxon>
        <taxon>Methylopilaceae</taxon>
        <taxon>Methylopila</taxon>
    </lineage>
</organism>
<dbReference type="Proteomes" id="UP001597171">
    <property type="component" value="Unassembled WGS sequence"/>
</dbReference>
<evidence type="ECO:0000313" key="2">
    <source>
        <dbReference type="Proteomes" id="UP001597171"/>
    </source>
</evidence>
<comment type="caution">
    <text evidence="1">The sequence shown here is derived from an EMBL/GenBank/DDBJ whole genome shotgun (WGS) entry which is preliminary data.</text>
</comment>
<name>A0ABW3ZAE4_9HYPH</name>